<proteinExistence type="predicted"/>
<reference evidence="1" key="1">
    <citation type="submission" date="2018-02" db="EMBL/GenBank/DDBJ databases">
        <title>Rhizophora mucronata_Transcriptome.</title>
        <authorList>
            <person name="Meera S.P."/>
            <person name="Sreeshan A."/>
            <person name="Augustine A."/>
        </authorList>
    </citation>
    <scope>NUCLEOTIDE SEQUENCE</scope>
    <source>
        <tissue evidence="1">Leaf</tissue>
    </source>
</reference>
<dbReference type="EMBL" id="GGEC01084157">
    <property type="protein sequence ID" value="MBX64641.1"/>
    <property type="molecule type" value="Transcribed_RNA"/>
</dbReference>
<dbReference type="AlphaFoldDB" id="A0A2P2QCC3"/>
<organism evidence="1">
    <name type="scientific">Rhizophora mucronata</name>
    <name type="common">Asiatic mangrove</name>
    <dbReference type="NCBI Taxonomy" id="61149"/>
    <lineage>
        <taxon>Eukaryota</taxon>
        <taxon>Viridiplantae</taxon>
        <taxon>Streptophyta</taxon>
        <taxon>Embryophyta</taxon>
        <taxon>Tracheophyta</taxon>
        <taxon>Spermatophyta</taxon>
        <taxon>Magnoliopsida</taxon>
        <taxon>eudicotyledons</taxon>
        <taxon>Gunneridae</taxon>
        <taxon>Pentapetalae</taxon>
        <taxon>rosids</taxon>
        <taxon>fabids</taxon>
        <taxon>Malpighiales</taxon>
        <taxon>Rhizophoraceae</taxon>
        <taxon>Rhizophora</taxon>
    </lineage>
</organism>
<accession>A0A2P2QCC3</accession>
<protein>
    <submittedName>
        <fullName evidence="1">Uncharacterized protein</fullName>
    </submittedName>
</protein>
<evidence type="ECO:0000313" key="1">
    <source>
        <dbReference type="EMBL" id="MBX64641.1"/>
    </source>
</evidence>
<sequence>MEFRIWPSNLLFEATKICKLEKFARPTKVGATFPKNLLLKRPK</sequence>
<name>A0A2P2QCC3_RHIMU</name>